<evidence type="ECO:0000313" key="2">
    <source>
        <dbReference type="EMBL" id="ORC37356.1"/>
    </source>
</evidence>
<evidence type="ECO:0000313" key="3">
    <source>
        <dbReference type="Proteomes" id="UP000192343"/>
    </source>
</evidence>
<accession>A0A1Y1S2R2</accession>
<gene>
    <name evidence="2" type="ORF">B4O97_03960</name>
</gene>
<dbReference type="STRING" id="1963862.B4O97_03960"/>
<name>A0A1Y1S2R2_9SPIO</name>
<protein>
    <recommendedName>
        <fullName evidence="4">V-ATPase subunit E</fullName>
    </recommendedName>
</protein>
<feature type="coiled-coil region" evidence="1">
    <location>
        <begin position="21"/>
        <end position="59"/>
    </location>
</feature>
<keyword evidence="3" id="KW-1185">Reference proteome</keyword>
<keyword evidence="1" id="KW-0175">Coiled coil</keyword>
<proteinExistence type="predicted"/>
<dbReference type="Gene3D" id="1.20.5.620">
    <property type="entry name" value="F1F0 ATP synthase subunit B, membrane domain"/>
    <property type="match status" value="1"/>
</dbReference>
<sequence length="203" mass="22186">MDVQLSELIEKIKTEGLGTAREEAEKVLQDARRRKDEILKEAEQEAGQIRSRAKEEAARMEASGRAALEQAARDLILKVRQSIQSIGESILNQKTAEALSGEGLEKIILAALEKWDGSEGDLSLLLSEKDARELGKKLTGQLASRFGEGVEIKPFPSIKAGFRIGTKEGGSYYDFSATEIAEMLSRLVNPQLAEIVEAAAKES</sequence>
<reference evidence="2 3" key="1">
    <citation type="submission" date="2017-03" db="EMBL/GenBank/DDBJ databases">
        <title>Draft Genome sequence of Marispirochaeta sp. strain JC444.</title>
        <authorList>
            <person name="Shivani Y."/>
            <person name="Subhash Y."/>
            <person name="Sasikala C."/>
            <person name="Ramana C."/>
        </authorList>
    </citation>
    <scope>NUCLEOTIDE SEQUENCE [LARGE SCALE GENOMIC DNA]</scope>
    <source>
        <strain evidence="2 3">JC444</strain>
    </source>
</reference>
<organism evidence="2 3">
    <name type="scientific">Marispirochaeta aestuarii</name>
    <dbReference type="NCBI Taxonomy" id="1963862"/>
    <lineage>
        <taxon>Bacteria</taxon>
        <taxon>Pseudomonadati</taxon>
        <taxon>Spirochaetota</taxon>
        <taxon>Spirochaetia</taxon>
        <taxon>Spirochaetales</taxon>
        <taxon>Spirochaetaceae</taxon>
        <taxon>Marispirochaeta</taxon>
    </lineage>
</organism>
<dbReference type="EMBL" id="MWQY01000003">
    <property type="protein sequence ID" value="ORC37356.1"/>
    <property type="molecule type" value="Genomic_DNA"/>
</dbReference>
<dbReference type="AlphaFoldDB" id="A0A1Y1S2R2"/>
<dbReference type="Proteomes" id="UP000192343">
    <property type="component" value="Unassembled WGS sequence"/>
</dbReference>
<dbReference type="OrthoDB" id="1771105at2"/>
<comment type="caution">
    <text evidence="2">The sequence shown here is derived from an EMBL/GenBank/DDBJ whole genome shotgun (WGS) entry which is preliminary data.</text>
</comment>
<evidence type="ECO:0008006" key="4">
    <source>
        <dbReference type="Google" id="ProtNLM"/>
    </source>
</evidence>
<evidence type="ECO:0000256" key="1">
    <source>
        <dbReference type="SAM" id="Coils"/>
    </source>
</evidence>
<dbReference type="RefSeq" id="WP_083048549.1">
    <property type="nucleotide sequence ID" value="NZ_MWQY01000003.1"/>
</dbReference>